<organism evidence="2 3">
    <name type="scientific">Zingiber officinale</name>
    <name type="common">Ginger</name>
    <name type="synonym">Amomum zingiber</name>
    <dbReference type="NCBI Taxonomy" id="94328"/>
    <lineage>
        <taxon>Eukaryota</taxon>
        <taxon>Viridiplantae</taxon>
        <taxon>Streptophyta</taxon>
        <taxon>Embryophyta</taxon>
        <taxon>Tracheophyta</taxon>
        <taxon>Spermatophyta</taxon>
        <taxon>Magnoliopsida</taxon>
        <taxon>Liliopsida</taxon>
        <taxon>Zingiberales</taxon>
        <taxon>Zingiberaceae</taxon>
        <taxon>Zingiber</taxon>
    </lineage>
</organism>
<feature type="compositionally biased region" description="Low complexity" evidence="1">
    <location>
        <begin position="88"/>
        <end position="102"/>
    </location>
</feature>
<keyword evidence="3" id="KW-1185">Reference proteome</keyword>
<sequence>MRRWARRGGGFQRSKDPSLQALRRRLLIFLENEIERRLIELYDGSHEAGEAEVQGAERDDEASKAGEGARGEATDGQHHAPNAEARPGTVAGEGVEVAHGGEQMPLASPPRGKKPCSPRGSSGRPWRMRRQLAGERAAGGEDA</sequence>
<name>A0A8J5KKS6_ZINOF</name>
<evidence type="ECO:0000256" key="1">
    <source>
        <dbReference type="SAM" id="MobiDB-lite"/>
    </source>
</evidence>
<protein>
    <submittedName>
        <fullName evidence="2">Uncharacterized protein</fullName>
    </submittedName>
</protein>
<proteinExistence type="predicted"/>
<evidence type="ECO:0000313" key="2">
    <source>
        <dbReference type="EMBL" id="KAG6487443.1"/>
    </source>
</evidence>
<dbReference type="AlphaFoldDB" id="A0A8J5KKS6"/>
<accession>A0A8J5KKS6</accession>
<comment type="caution">
    <text evidence="2">The sequence shown here is derived from an EMBL/GenBank/DDBJ whole genome shotgun (WGS) entry which is preliminary data.</text>
</comment>
<dbReference type="EMBL" id="JACMSC010000015">
    <property type="protein sequence ID" value="KAG6487443.1"/>
    <property type="molecule type" value="Genomic_DNA"/>
</dbReference>
<reference evidence="2 3" key="1">
    <citation type="submission" date="2020-08" db="EMBL/GenBank/DDBJ databases">
        <title>Plant Genome Project.</title>
        <authorList>
            <person name="Zhang R.-G."/>
        </authorList>
    </citation>
    <scope>NUCLEOTIDE SEQUENCE [LARGE SCALE GENOMIC DNA]</scope>
    <source>
        <tissue evidence="2">Rhizome</tissue>
    </source>
</reference>
<feature type="compositionally biased region" description="Basic and acidic residues" evidence="1">
    <location>
        <begin position="42"/>
        <end position="78"/>
    </location>
</feature>
<feature type="region of interest" description="Disordered" evidence="1">
    <location>
        <begin position="42"/>
        <end position="143"/>
    </location>
</feature>
<dbReference type="Proteomes" id="UP000734854">
    <property type="component" value="Unassembled WGS sequence"/>
</dbReference>
<gene>
    <name evidence="2" type="ORF">ZIOFF_056029</name>
</gene>
<evidence type="ECO:0000313" key="3">
    <source>
        <dbReference type="Proteomes" id="UP000734854"/>
    </source>
</evidence>